<accession>A0A8D8TYH8</accession>
<dbReference type="EMBL" id="HBUF01314385">
    <property type="protein sequence ID" value="CAG6693791.1"/>
    <property type="molecule type" value="Transcribed_RNA"/>
</dbReference>
<feature type="transmembrane region" description="Helical" evidence="1">
    <location>
        <begin position="27"/>
        <end position="44"/>
    </location>
</feature>
<reference evidence="2" key="1">
    <citation type="submission" date="2021-05" db="EMBL/GenBank/DDBJ databases">
        <authorList>
            <person name="Alioto T."/>
            <person name="Alioto T."/>
            <person name="Gomez Garrido J."/>
        </authorList>
    </citation>
    <scope>NUCLEOTIDE SEQUENCE</scope>
</reference>
<feature type="transmembrane region" description="Helical" evidence="1">
    <location>
        <begin position="56"/>
        <end position="76"/>
    </location>
</feature>
<proteinExistence type="predicted"/>
<evidence type="ECO:0000313" key="2">
    <source>
        <dbReference type="EMBL" id="CAG6693791.1"/>
    </source>
</evidence>
<keyword evidence="1" id="KW-0812">Transmembrane</keyword>
<protein>
    <submittedName>
        <fullName evidence="2">Uncharacterized protein</fullName>
    </submittedName>
</protein>
<organism evidence="2">
    <name type="scientific">Cacopsylla melanoneura</name>
    <dbReference type="NCBI Taxonomy" id="428564"/>
    <lineage>
        <taxon>Eukaryota</taxon>
        <taxon>Metazoa</taxon>
        <taxon>Ecdysozoa</taxon>
        <taxon>Arthropoda</taxon>
        <taxon>Hexapoda</taxon>
        <taxon>Insecta</taxon>
        <taxon>Pterygota</taxon>
        <taxon>Neoptera</taxon>
        <taxon>Paraneoptera</taxon>
        <taxon>Hemiptera</taxon>
        <taxon>Sternorrhyncha</taxon>
        <taxon>Psylloidea</taxon>
        <taxon>Psyllidae</taxon>
        <taxon>Psyllinae</taxon>
        <taxon>Cacopsylla</taxon>
    </lineage>
</organism>
<sequence>MNGTEVFNMETCPVCPVQGIFLMDTGMNYRASIIGVAIILINYSDTRRVLGAQMRTRYFGFFYFYYHIGTYYIPLFSKLTNQKPLLVFLNILNSLCRIKE</sequence>
<dbReference type="AlphaFoldDB" id="A0A8D8TYH8"/>
<keyword evidence="1" id="KW-0472">Membrane</keyword>
<keyword evidence="1" id="KW-1133">Transmembrane helix</keyword>
<evidence type="ECO:0000256" key="1">
    <source>
        <dbReference type="SAM" id="Phobius"/>
    </source>
</evidence>
<name>A0A8D8TYH8_9HEMI</name>